<evidence type="ECO:0000313" key="2">
    <source>
        <dbReference type="EMBL" id="GMS83305.1"/>
    </source>
</evidence>
<dbReference type="EMBL" id="BTSX01000002">
    <property type="protein sequence ID" value="GMS83305.1"/>
    <property type="molecule type" value="Genomic_DNA"/>
</dbReference>
<sequence length="77" mass="8387">SLNIAECDQTVAVGSSSLLKRSDLSPLPTVDSENRPIILRGETRSKMAANLSLSPHLSIIQRVSPSEMTLMHHIHTP</sequence>
<evidence type="ECO:0000313" key="4">
    <source>
        <dbReference type="Proteomes" id="UP001432027"/>
    </source>
</evidence>
<evidence type="ECO:0000313" key="3">
    <source>
        <dbReference type="EMBL" id="GMS83307.1"/>
    </source>
</evidence>
<dbReference type="AlphaFoldDB" id="A0AAV5SLA2"/>
<protein>
    <submittedName>
        <fullName evidence="2">Uncharacterized protein</fullName>
    </submittedName>
</protein>
<gene>
    <name evidence="1" type="ORF">PENTCL1PPCAC_5478</name>
    <name evidence="2" type="ORF">PENTCL1PPCAC_5480</name>
    <name evidence="3" type="ORF">PENTCL1PPCAC_5482</name>
</gene>
<dbReference type="EMBL" id="BTSX01000002">
    <property type="protein sequence ID" value="GMS83307.1"/>
    <property type="molecule type" value="Genomic_DNA"/>
</dbReference>
<feature type="non-terminal residue" evidence="2">
    <location>
        <position position="1"/>
    </location>
</feature>
<feature type="non-terminal residue" evidence="2">
    <location>
        <position position="77"/>
    </location>
</feature>
<dbReference type="EMBL" id="BTSX01000002">
    <property type="protein sequence ID" value="GMS83303.1"/>
    <property type="molecule type" value="Genomic_DNA"/>
</dbReference>
<evidence type="ECO:0000313" key="1">
    <source>
        <dbReference type="EMBL" id="GMS83303.1"/>
    </source>
</evidence>
<proteinExistence type="predicted"/>
<dbReference type="Proteomes" id="UP001432027">
    <property type="component" value="Unassembled WGS sequence"/>
</dbReference>
<accession>A0AAV5SLA2</accession>
<comment type="caution">
    <text evidence="2">The sequence shown here is derived from an EMBL/GenBank/DDBJ whole genome shotgun (WGS) entry which is preliminary data.</text>
</comment>
<reference evidence="2" key="1">
    <citation type="submission" date="2023-10" db="EMBL/GenBank/DDBJ databases">
        <title>Genome assembly of Pristionchus species.</title>
        <authorList>
            <person name="Yoshida K."/>
            <person name="Sommer R.J."/>
        </authorList>
    </citation>
    <scope>NUCLEOTIDE SEQUENCE</scope>
    <source>
        <strain evidence="2">RS0144</strain>
    </source>
</reference>
<keyword evidence="4" id="KW-1185">Reference proteome</keyword>
<organism evidence="2 4">
    <name type="scientific">Pristionchus entomophagus</name>
    <dbReference type="NCBI Taxonomy" id="358040"/>
    <lineage>
        <taxon>Eukaryota</taxon>
        <taxon>Metazoa</taxon>
        <taxon>Ecdysozoa</taxon>
        <taxon>Nematoda</taxon>
        <taxon>Chromadorea</taxon>
        <taxon>Rhabditida</taxon>
        <taxon>Rhabditina</taxon>
        <taxon>Diplogasteromorpha</taxon>
        <taxon>Diplogasteroidea</taxon>
        <taxon>Neodiplogasteridae</taxon>
        <taxon>Pristionchus</taxon>
    </lineage>
</organism>
<name>A0AAV5SLA2_9BILA</name>